<keyword evidence="3" id="KW-1003">Cell membrane</keyword>
<dbReference type="GO" id="GO:0043235">
    <property type="term" value="C:receptor complex"/>
    <property type="evidence" value="ECO:0007669"/>
    <property type="project" value="TreeGrafter"/>
</dbReference>
<dbReference type="PANTHER" id="PTHR10269:SF12">
    <property type="entry name" value="GLIAL CELL LINE-DERIVED NEUROTROPHIC FAMILY RECEPTOR-LIKE, ISOFORM E"/>
    <property type="match status" value="1"/>
</dbReference>
<evidence type="ECO:0000256" key="8">
    <source>
        <dbReference type="SAM" id="MobiDB-lite"/>
    </source>
</evidence>
<evidence type="ECO:0000256" key="3">
    <source>
        <dbReference type="ARBA" id="ARBA00022475"/>
    </source>
</evidence>
<keyword evidence="4" id="KW-0732">Signal</keyword>
<keyword evidence="5" id="KW-0472">Membrane</keyword>
<dbReference type="EMBL" id="OD000420">
    <property type="protein sequence ID" value="CAD7397565.1"/>
    <property type="molecule type" value="Genomic_DNA"/>
</dbReference>
<evidence type="ECO:0000256" key="4">
    <source>
        <dbReference type="ARBA" id="ARBA00022729"/>
    </source>
</evidence>
<reference evidence="10" key="1">
    <citation type="submission" date="2020-11" db="EMBL/GenBank/DDBJ databases">
        <authorList>
            <person name="Tran Van P."/>
        </authorList>
    </citation>
    <scope>NUCLEOTIDE SEQUENCE</scope>
</reference>
<dbReference type="GO" id="GO:0038023">
    <property type="term" value="F:signaling receptor activity"/>
    <property type="evidence" value="ECO:0007669"/>
    <property type="project" value="InterPro"/>
</dbReference>
<evidence type="ECO:0000256" key="7">
    <source>
        <dbReference type="ARBA" id="ARBA00023180"/>
    </source>
</evidence>
<dbReference type="AlphaFoldDB" id="A0A7R9CMM5"/>
<feature type="region of interest" description="Disordered" evidence="8">
    <location>
        <begin position="32"/>
        <end position="59"/>
    </location>
</feature>
<feature type="domain" description="GDNF/GAS1" evidence="9">
    <location>
        <begin position="249"/>
        <end position="324"/>
    </location>
</feature>
<proteinExistence type="inferred from homology"/>
<evidence type="ECO:0000256" key="2">
    <source>
        <dbReference type="ARBA" id="ARBA00005961"/>
    </source>
</evidence>
<evidence type="ECO:0000259" key="9">
    <source>
        <dbReference type="SMART" id="SM00907"/>
    </source>
</evidence>
<gene>
    <name evidence="10" type="ORF">TPSB3V08_LOCUS1208</name>
</gene>
<keyword evidence="6" id="KW-0675">Receptor</keyword>
<accession>A0A7R9CMM5</accession>
<comment type="subcellular location">
    <subcellularLocation>
        <location evidence="1">Cell membrane</location>
    </subcellularLocation>
</comment>
<sequence length="351" mass="38912">MRLCTHHHHVPDLAQAPSQRTDVELEDVNPHLRGGKVENHLGQTTPSSPDRDSNLDLPVLGSRARHDKRVFNVQSLNRMIISKQDLSTNSNIELTQYKAPRNPHFTNGSVLFCGRDLESGISEGREGEDLRMSVVICSAAVIQDVEVCSDAHLAPLQPVVHACLSSFALPVMHAETLKTFTAFLPTSVVKMANALVLSSTSEDGEIEVRISVGSLVDGPSQMKPNYQSMSTGSEPENELPKNFSYQSTCHLALDICNNNYSCRMSLQPVLHHCDQSQCNREACMEALQNFYRNAELKWSLEIAFCLCSVTRRQSRILWFDIDVEAKGRIKAGHSAKSLGFVERGAGKKENI</sequence>
<dbReference type="SMART" id="SM00907">
    <property type="entry name" value="GDNF"/>
    <property type="match status" value="1"/>
</dbReference>
<evidence type="ECO:0000313" key="10">
    <source>
        <dbReference type="EMBL" id="CAD7397565.1"/>
    </source>
</evidence>
<keyword evidence="7" id="KW-0325">Glycoprotein</keyword>
<dbReference type="GO" id="GO:0009897">
    <property type="term" value="C:external side of plasma membrane"/>
    <property type="evidence" value="ECO:0007669"/>
    <property type="project" value="TreeGrafter"/>
</dbReference>
<dbReference type="InterPro" id="IPR037193">
    <property type="entry name" value="GDNF_alpha"/>
</dbReference>
<dbReference type="InterPro" id="IPR003438">
    <property type="entry name" value="GDNF_rcpt"/>
</dbReference>
<dbReference type="GO" id="GO:0007399">
    <property type="term" value="P:nervous system development"/>
    <property type="evidence" value="ECO:0007669"/>
    <property type="project" value="TreeGrafter"/>
</dbReference>
<dbReference type="GO" id="GO:0007169">
    <property type="term" value="P:cell surface receptor protein tyrosine kinase signaling pathway"/>
    <property type="evidence" value="ECO:0007669"/>
    <property type="project" value="UniProtKB-ARBA"/>
</dbReference>
<organism evidence="10">
    <name type="scientific">Timema poppense</name>
    <name type="common">Walking stick</name>
    <dbReference type="NCBI Taxonomy" id="170557"/>
    <lineage>
        <taxon>Eukaryota</taxon>
        <taxon>Metazoa</taxon>
        <taxon>Ecdysozoa</taxon>
        <taxon>Arthropoda</taxon>
        <taxon>Hexapoda</taxon>
        <taxon>Insecta</taxon>
        <taxon>Pterygota</taxon>
        <taxon>Neoptera</taxon>
        <taxon>Polyneoptera</taxon>
        <taxon>Phasmatodea</taxon>
        <taxon>Timematodea</taxon>
        <taxon>Timematoidea</taxon>
        <taxon>Timematidae</taxon>
        <taxon>Timema</taxon>
    </lineage>
</organism>
<evidence type="ECO:0000256" key="1">
    <source>
        <dbReference type="ARBA" id="ARBA00004236"/>
    </source>
</evidence>
<evidence type="ECO:0000256" key="5">
    <source>
        <dbReference type="ARBA" id="ARBA00023136"/>
    </source>
</evidence>
<comment type="similarity">
    <text evidence="2">Belongs to the GDNFR family.</text>
</comment>
<dbReference type="PANTHER" id="PTHR10269">
    <property type="entry name" value="GDNF RECEPTOR ALPHA"/>
    <property type="match status" value="1"/>
</dbReference>
<evidence type="ECO:0000256" key="6">
    <source>
        <dbReference type="ARBA" id="ARBA00023170"/>
    </source>
</evidence>
<dbReference type="SUPFAM" id="SSF110035">
    <property type="entry name" value="GDNF receptor-like"/>
    <property type="match status" value="1"/>
</dbReference>
<name>A0A7R9CMM5_TIMPO</name>
<protein>
    <recommendedName>
        <fullName evidence="9">GDNF/GAS1 domain-containing protein</fullName>
    </recommendedName>
</protein>
<dbReference type="InterPro" id="IPR016017">
    <property type="entry name" value="GDNF/GAS1"/>
</dbReference>